<dbReference type="RefSeq" id="WP_266149946.1">
    <property type="nucleotide sequence ID" value="NZ_CP064028.1"/>
</dbReference>
<dbReference type="EMBL" id="JBHSGA010000003">
    <property type="protein sequence ID" value="MFC4525145.1"/>
    <property type="molecule type" value="Genomic_DNA"/>
</dbReference>
<reference evidence="2" key="1">
    <citation type="journal article" date="2019" name="Int. J. Syst. Evol. Microbiol.">
        <title>The Global Catalogue of Microorganisms (GCM) 10K type strain sequencing project: providing services to taxonomists for standard genome sequencing and annotation.</title>
        <authorList>
            <consortium name="The Broad Institute Genomics Platform"/>
            <consortium name="The Broad Institute Genome Sequencing Center for Infectious Disease"/>
            <person name="Wu L."/>
            <person name="Ma J."/>
        </authorList>
    </citation>
    <scope>NUCLEOTIDE SEQUENCE [LARGE SCALE GENOMIC DNA]</scope>
    <source>
        <strain evidence="2">CCM 4481</strain>
    </source>
</reference>
<evidence type="ECO:0000313" key="1">
    <source>
        <dbReference type="EMBL" id="MFC4525145.1"/>
    </source>
</evidence>
<protein>
    <recommendedName>
        <fullName evidence="3">MmcQ/YjbR family DNA-binding protein</fullName>
    </recommendedName>
</protein>
<organism evidence="1 2">
    <name type="scientific">Dyella halodurans</name>
    <dbReference type="NCBI Taxonomy" id="1920171"/>
    <lineage>
        <taxon>Bacteria</taxon>
        <taxon>Pseudomonadati</taxon>
        <taxon>Pseudomonadota</taxon>
        <taxon>Gammaproteobacteria</taxon>
        <taxon>Lysobacterales</taxon>
        <taxon>Rhodanobacteraceae</taxon>
        <taxon>Dyella</taxon>
    </lineage>
</organism>
<sequence>MKIDAVRKHAMALEAVTEEPHHQSSSFRVRGRIFVTIPPPDDVIHVFIGEEDRETALALYPGFLDKLFWGGKVVGLRVTLAAANPVAVKALVNKAYETRVRKDGGPRAARPDRGS</sequence>
<evidence type="ECO:0000313" key="2">
    <source>
        <dbReference type="Proteomes" id="UP001595961"/>
    </source>
</evidence>
<dbReference type="Proteomes" id="UP001595961">
    <property type="component" value="Unassembled WGS sequence"/>
</dbReference>
<proteinExistence type="predicted"/>
<comment type="caution">
    <text evidence="1">The sequence shown here is derived from an EMBL/GenBank/DDBJ whole genome shotgun (WGS) entry which is preliminary data.</text>
</comment>
<gene>
    <name evidence="1" type="ORF">ACFO5W_00730</name>
</gene>
<accession>A0ABV9BX33</accession>
<keyword evidence="2" id="KW-1185">Reference proteome</keyword>
<name>A0ABV9BX33_9GAMM</name>
<evidence type="ECO:0008006" key="3">
    <source>
        <dbReference type="Google" id="ProtNLM"/>
    </source>
</evidence>